<dbReference type="PANTHER" id="PTHR42940:SF8">
    <property type="entry name" value="VACUOLAR PROTEIN SORTING-ASSOCIATED PROTEIN 11"/>
    <property type="match status" value="1"/>
</dbReference>
<dbReference type="GO" id="GO:0004022">
    <property type="term" value="F:alcohol dehydrogenase (NAD+) activity"/>
    <property type="evidence" value="ECO:0007669"/>
    <property type="project" value="TreeGrafter"/>
</dbReference>
<proteinExistence type="inferred from homology"/>
<keyword evidence="5" id="KW-0560">Oxidoreductase</keyword>
<evidence type="ECO:0000256" key="2">
    <source>
        <dbReference type="ARBA" id="ARBA00008072"/>
    </source>
</evidence>
<dbReference type="Pfam" id="PF08240">
    <property type="entry name" value="ADH_N"/>
    <property type="match status" value="1"/>
</dbReference>
<evidence type="ECO:0000259" key="6">
    <source>
        <dbReference type="Pfam" id="PF08240"/>
    </source>
</evidence>
<organism evidence="7 8">
    <name type="scientific">Estrella lausannensis</name>
    <dbReference type="NCBI Taxonomy" id="483423"/>
    <lineage>
        <taxon>Bacteria</taxon>
        <taxon>Pseudomonadati</taxon>
        <taxon>Chlamydiota</taxon>
        <taxon>Chlamydiia</taxon>
        <taxon>Parachlamydiales</taxon>
        <taxon>Candidatus Criblamydiaceae</taxon>
        <taxon>Estrella</taxon>
    </lineage>
</organism>
<dbReference type="RefSeq" id="WP_098038221.1">
    <property type="nucleotide sequence ID" value="NZ_CWGJ01000012.1"/>
</dbReference>
<evidence type="ECO:0000313" key="7">
    <source>
        <dbReference type="EMBL" id="CRX38357.1"/>
    </source>
</evidence>
<reference evidence="8" key="1">
    <citation type="submission" date="2015-06" db="EMBL/GenBank/DDBJ databases">
        <authorList>
            <person name="Bertelli C."/>
        </authorList>
    </citation>
    <scope>NUCLEOTIDE SEQUENCE [LARGE SCALE GENOMIC DNA]</scope>
    <source>
        <strain evidence="8">CRIB-30</strain>
    </source>
</reference>
<dbReference type="Proteomes" id="UP000220251">
    <property type="component" value="Unassembled WGS sequence"/>
</dbReference>
<dbReference type="Gene3D" id="3.40.50.720">
    <property type="entry name" value="NAD(P)-binding Rossmann-like Domain"/>
    <property type="match status" value="1"/>
</dbReference>
<protein>
    <submittedName>
        <fullName evidence="7">Zinc-binding alcohol dehydrogenase family protein</fullName>
    </submittedName>
</protein>
<dbReference type="Gene3D" id="3.90.180.10">
    <property type="entry name" value="Medium-chain alcohol dehydrogenases, catalytic domain"/>
    <property type="match status" value="1"/>
</dbReference>
<dbReference type="CDD" id="cd08298">
    <property type="entry name" value="CAD2"/>
    <property type="match status" value="1"/>
</dbReference>
<dbReference type="NCBIfam" id="TIGR02822">
    <property type="entry name" value="adh_fam_2"/>
    <property type="match status" value="1"/>
</dbReference>
<dbReference type="OrthoDB" id="9769198at2"/>
<evidence type="ECO:0000256" key="5">
    <source>
        <dbReference type="ARBA" id="ARBA00023002"/>
    </source>
</evidence>
<dbReference type="SUPFAM" id="SSF51735">
    <property type="entry name" value="NAD(P)-binding Rossmann-fold domains"/>
    <property type="match status" value="1"/>
</dbReference>
<dbReference type="InterPro" id="IPR013154">
    <property type="entry name" value="ADH-like_N"/>
</dbReference>
<evidence type="ECO:0000256" key="3">
    <source>
        <dbReference type="ARBA" id="ARBA00022723"/>
    </source>
</evidence>
<dbReference type="SUPFAM" id="SSF50129">
    <property type="entry name" value="GroES-like"/>
    <property type="match status" value="1"/>
</dbReference>
<dbReference type="EMBL" id="CWGJ01000012">
    <property type="protein sequence ID" value="CRX38357.1"/>
    <property type="molecule type" value="Genomic_DNA"/>
</dbReference>
<dbReference type="InterPro" id="IPR014187">
    <property type="entry name" value="ADH_Zn_typ-2"/>
</dbReference>
<evidence type="ECO:0000256" key="4">
    <source>
        <dbReference type="ARBA" id="ARBA00022833"/>
    </source>
</evidence>
<evidence type="ECO:0000256" key="1">
    <source>
        <dbReference type="ARBA" id="ARBA00001947"/>
    </source>
</evidence>
<dbReference type="InterPro" id="IPR011032">
    <property type="entry name" value="GroES-like_sf"/>
</dbReference>
<dbReference type="GO" id="GO:0046872">
    <property type="term" value="F:metal ion binding"/>
    <property type="evidence" value="ECO:0007669"/>
    <property type="project" value="UniProtKB-KW"/>
</dbReference>
<dbReference type="PANTHER" id="PTHR42940">
    <property type="entry name" value="ALCOHOL DEHYDROGENASE 1-RELATED"/>
    <property type="match status" value="1"/>
</dbReference>
<keyword evidence="4" id="KW-0862">Zinc</keyword>
<accession>A0A0H5DPI3</accession>
<comment type="cofactor">
    <cofactor evidence="1">
        <name>Zn(2+)</name>
        <dbReference type="ChEBI" id="CHEBI:29105"/>
    </cofactor>
</comment>
<dbReference type="GO" id="GO:0005737">
    <property type="term" value="C:cytoplasm"/>
    <property type="evidence" value="ECO:0007669"/>
    <property type="project" value="TreeGrafter"/>
</dbReference>
<gene>
    <name evidence="7" type="ORF">ELAC_1012</name>
</gene>
<dbReference type="InterPro" id="IPR036291">
    <property type="entry name" value="NAD(P)-bd_dom_sf"/>
</dbReference>
<keyword evidence="3" id="KW-0479">Metal-binding</keyword>
<keyword evidence="8" id="KW-1185">Reference proteome</keyword>
<evidence type="ECO:0000313" key="8">
    <source>
        <dbReference type="Proteomes" id="UP000220251"/>
    </source>
</evidence>
<dbReference type="AlphaFoldDB" id="A0A0H5DPI3"/>
<name>A0A0H5DPI3_9BACT</name>
<comment type="similarity">
    <text evidence="2">Belongs to the zinc-containing alcohol dehydrogenase family.</text>
</comment>
<sequence>MQAAIFETPGKPLQVREMPIPTIKDGELLLQVEACGLCRTDLHILQGELIPPHTPLIPGHQIVGIVKESSSKSRFKKGERVGVGWLGKTCANCYFCQNNLENLCDTPELTGYSIHGGLAEFAKVHEDFAFPLPQDIEAVKLAPLLCPGLIGYRAYKMCKEVRTIGFFGFGASAHLLIQVAISEGRRVFAFVKPEGKQKAIDAQELGASWTGTSDDFPPEPLDAIIIFAPLGDLVPKALMRVRKGGAVILAGIHMSDIPSFPYRVIFEEKSLKSVANLTRKESAEFLEIAKKLPVKTFTESYRLSEINEAFHQMQTGKVRASCVIRFP</sequence>
<feature type="domain" description="Alcohol dehydrogenase-like N-terminal" evidence="6">
    <location>
        <begin position="25"/>
        <end position="134"/>
    </location>
</feature>